<comment type="caution">
    <text evidence="2">The sequence shown here is derived from an EMBL/GenBank/DDBJ whole genome shotgun (WGS) entry which is preliminary data.</text>
</comment>
<feature type="region of interest" description="Disordered" evidence="1">
    <location>
        <begin position="1"/>
        <end position="26"/>
    </location>
</feature>
<keyword evidence="3" id="KW-1185">Reference proteome</keyword>
<accession>A0ABV9TFI2</accession>
<name>A0ABV9TFI2_9MICC</name>
<evidence type="ECO:0000313" key="3">
    <source>
        <dbReference type="Proteomes" id="UP001595797"/>
    </source>
</evidence>
<dbReference type="EMBL" id="JBHSIW010000006">
    <property type="protein sequence ID" value="MFC4902732.1"/>
    <property type="molecule type" value="Genomic_DNA"/>
</dbReference>
<evidence type="ECO:0000313" key="2">
    <source>
        <dbReference type="EMBL" id="MFC4902732.1"/>
    </source>
</evidence>
<reference evidence="3" key="1">
    <citation type="journal article" date="2019" name="Int. J. Syst. Evol. Microbiol.">
        <title>The Global Catalogue of Microorganisms (GCM) 10K type strain sequencing project: providing services to taxonomists for standard genome sequencing and annotation.</title>
        <authorList>
            <consortium name="The Broad Institute Genomics Platform"/>
            <consortium name="The Broad Institute Genome Sequencing Center for Infectious Disease"/>
            <person name="Wu L."/>
            <person name="Ma J."/>
        </authorList>
    </citation>
    <scope>NUCLEOTIDE SEQUENCE [LARGE SCALE GENOMIC DNA]</scope>
    <source>
        <strain evidence="3">CGMCC 4.6946</strain>
    </source>
</reference>
<organism evidence="2 3">
    <name type="scientific">Kocuria oceani</name>
    <dbReference type="NCBI Taxonomy" id="988827"/>
    <lineage>
        <taxon>Bacteria</taxon>
        <taxon>Bacillati</taxon>
        <taxon>Actinomycetota</taxon>
        <taxon>Actinomycetes</taxon>
        <taxon>Micrococcales</taxon>
        <taxon>Micrococcaceae</taxon>
        <taxon>Kocuria</taxon>
    </lineage>
</organism>
<dbReference type="RefSeq" id="WP_277552195.1">
    <property type="nucleotide sequence ID" value="NZ_JARAMH010000024.1"/>
</dbReference>
<sequence length="94" mass="9987">MSWHEAADGNESAGERVPYGQAAEAPGDIGATAKQLHLGQRVQAHGHGAAHGAGTVETVAVELGVVWIREDGLGERKLLDLREYQVHPRDPTEG</sequence>
<evidence type="ECO:0000256" key="1">
    <source>
        <dbReference type="SAM" id="MobiDB-lite"/>
    </source>
</evidence>
<dbReference type="Proteomes" id="UP001595797">
    <property type="component" value="Unassembled WGS sequence"/>
</dbReference>
<protein>
    <submittedName>
        <fullName evidence="2">Uncharacterized protein</fullName>
    </submittedName>
</protein>
<gene>
    <name evidence="2" type="ORF">ACFPCS_04025</name>
</gene>
<proteinExistence type="predicted"/>